<evidence type="ECO:0000256" key="4">
    <source>
        <dbReference type="ARBA" id="ARBA00022989"/>
    </source>
</evidence>
<keyword evidence="3 6" id="KW-0812">Transmembrane</keyword>
<feature type="transmembrane region" description="Helical" evidence="6">
    <location>
        <begin position="283"/>
        <end position="307"/>
    </location>
</feature>
<evidence type="ECO:0000256" key="3">
    <source>
        <dbReference type="ARBA" id="ARBA00022692"/>
    </source>
</evidence>
<keyword evidence="4 6" id="KW-1133">Transmembrane helix</keyword>
<name>A0ABY1JF82_9BACT</name>
<feature type="transmembrane region" description="Helical" evidence="6">
    <location>
        <begin position="313"/>
        <end position="330"/>
    </location>
</feature>
<dbReference type="RefSeq" id="WP_074200006.1">
    <property type="nucleotide sequence ID" value="NZ_FSQZ01000001.1"/>
</dbReference>
<dbReference type="InterPro" id="IPR018385">
    <property type="entry name" value="C4_dicarb_anaerob_car-like"/>
</dbReference>
<keyword evidence="2" id="KW-1003">Cell membrane</keyword>
<feature type="transmembrane region" description="Helical" evidence="6">
    <location>
        <begin position="12"/>
        <end position="29"/>
    </location>
</feature>
<dbReference type="Proteomes" id="UP000185093">
    <property type="component" value="Unassembled WGS sequence"/>
</dbReference>
<feature type="transmembrane region" description="Helical" evidence="6">
    <location>
        <begin position="115"/>
        <end position="133"/>
    </location>
</feature>
<keyword evidence="8" id="KW-1185">Reference proteome</keyword>
<comment type="caution">
    <text evidence="7">The sequence shown here is derived from an EMBL/GenBank/DDBJ whole genome shotgun (WGS) entry which is preliminary data.</text>
</comment>
<dbReference type="PANTHER" id="PTHR43652">
    <property type="entry name" value="BASIC AMINO ACID ANTIPORTER YFCC-RELATED"/>
    <property type="match status" value="1"/>
</dbReference>
<feature type="transmembrane region" description="Helical" evidence="6">
    <location>
        <begin position="436"/>
        <end position="460"/>
    </location>
</feature>
<dbReference type="PANTHER" id="PTHR43652:SF6">
    <property type="entry name" value="ARGININE REPRESSOR"/>
    <property type="match status" value="1"/>
</dbReference>
<keyword evidence="5 6" id="KW-0472">Membrane</keyword>
<accession>A0ABY1JF82</accession>
<reference evidence="7 8" key="1">
    <citation type="submission" date="2016-11" db="EMBL/GenBank/DDBJ databases">
        <authorList>
            <person name="Varghese N."/>
            <person name="Submissions S."/>
        </authorList>
    </citation>
    <scope>NUCLEOTIDE SEQUENCE [LARGE SCALE GENOMIC DNA]</scope>
    <source>
        <strain evidence="7 8">DSM 20664</strain>
    </source>
</reference>
<evidence type="ECO:0000313" key="8">
    <source>
        <dbReference type="Proteomes" id="UP000185093"/>
    </source>
</evidence>
<evidence type="ECO:0000256" key="1">
    <source>
        <dbReference type="ARBA" id="ARBA00004651"/>
    </source>
</evidence>
<feature type="transmembrane region" description="Helical" evidence="6">
    <location>
        <begin position="78"/>
        <end position="103"/>
    </location>
</feature>
<organism evidence="7 8">
    <name type="scientific">Acetomicrobium flavidum</name>
    <dbReference type="NCBI Taxonomy" id="49896"/>
    <lineage>
        <taxon>Bacteria</taxon>
        <taxon>Thermotogati</taxon>
        <taxon>Synergistota</taxon>
        <taxon>Synergistia</taxon>
        <taxon>Synergistales</taxon>
        <taxon>Acetomicrobiaceae</taxon>
        <taxon>Acetomicrobium</taxon>
    </lineage>
</organism>
<protein>
    <submittedName>
        <fullName evidence="7">Uncharacterized membrane protein YfcC, ion transporter superfamily</fullName>
    </submittedName>
</protein>
<evidence type="ECO:0000256" key="6">
    <source>
        <dbReference type="SAM" id="Phobius"/>
    </source>
</evidence>
<dbReference type="Pfam" id="PF03606">
    <property type="entry name" value="DcuC"/>
    <property type="match status" value="1"/>
</dbReference>
<feature type="transmembrane region" description="Helical" evidence="6">
    <location>
        <begin position="153"/>
        <end position="175"/>
    </location>
</feature>
<feature type="transmembrane region" description="Helical" evidence="6">
    <location>
        <begin position="254"/>
        <end position="271"/>
    </location>
</feature>
<gene>
    <name evidence="7" type="ORF">SAMN05444368_1856</name>
</gene>
<dbReference type="EMBL" id="FSQZ01000001">
    <property type="protein sequence ID" value="SIN77607.1"/>
    <property type="molecule type" value="Genomic_DNA"/>
</dbReference>
<comment type="subcellular location">
    <subcellularLocation>
        <location evidence="1">Cell membrane</location>
        <topology evidence="1">Multi-pass membrane protein</topology>
    </subcellularLocation>
</comment>
<evidence type="ECO:0000313" key="7">
    <source>
        <dbReference type="EMBL" id="SIN77607.1"/>
    </source>
</evidence>
<proteinExistence type="predicted"/>
<evidence type="ECO:0000256" key="5">
    <source>
        <dbReference type="ARBA" id="ARBA00023136"/>
    </source>
</evidence>
<dbReference type="InterPro" id="IPR051679">
    <property type="entry name" value="DASS-Related_Transporters"/>
</dbReference>
<feature type="transmembrane region" description="Helical" evidence="6">
    <location>
        <begin position="195"/>
        <end position="214"/>
    </location>
</feature>
<evidence type="ECO:0000256" key="2">
    <source>
        <dbReference type="ARBA" id="ARBA00022475"/>
    </source>
</evidence>
<sequence length="463" mass="49847">MRVKLAMPHTYVLLFLIVIIVAIGTYFVPAGQFDRYKDEATGRTLVDPQSFHYVEQSPVGVLDVFASVPKGMVEAAEVIFFIFVVGGAFTIIQATGAIDAGISKVVLMLRSKEKLLIPTTMFVFSLGGLSFGMSEETIVFIPMGVALARAVGFDPIVGTAMISTGAAVGFAGGVLNPFTVGVAQSISELPLFSGIGFRTVGYILIFIVACYYVMRYASKVKQDPKNSLVWDLMAEEEGEQGKSEDVKLTTSHKLVLLVMGLLFAFMIYGVMAKGYYIMELASIFLAMGVISGLIGGLSPNAIARLFVKGSESIAFGALVVGVARAILVVMTDGQIIDTVIYYLANAVYHLPKSLTAAGMFWVQAAIDFFIPSGSGQAMATMPIMSPLADLIGVTRQTAVLAYQYGDGFTNQLFPTSGVLMATLGMAKIPYERWLKFIWPIMVFWFIVGTGMVIVGSMIGYGPF</sequence>